<name>A0A0X3BK38_9EURY</name>
<dbReference type="KEGG" id="mema:MMAB1_1314"/>
<dbReference type="InterPro" id="IPR001130">
    <property type="entry name" value="TatD-like"/>
</dbReference>
<evidence type="ECO:0000313" key="1">
    <source>
        <dbReference type="EMBL" id="CVK32527.1"/>
    </source>
</evidence>
<accession>A0A0X3BK38</accession>
<dbReference type="RefSeq" id="WP_062263001.1">
    <property type="nucleotide sequence ID" value="NZ_LT158599.1"/>
</dbReference>
<organism evidence="1 2">
    <name type="scientific">Methanoculleus bourgensis</name>
    <dbReference type="NCBI Taxonomy" id="83986"/>
    <lineage>
        <taxon>Archaea</taxon>
        <taxon>Methanobacteriati</taxon>
        <taxon>Methanobacteriota</taxon>
        <taxon>Stenosarchaea group</taxon>
        <taxon>Methanomicrobia</taxon>
        <taxon>Methanomicrobiales</taxon>
        <taxon>Methanomicrobiaceae</taxon>
        <taxon>Methanoculleus</taxon>
    </lineage>
</organism>
<dbReference type="GeneID" id="27137210"/>
<dbReference type="EMBL" id="LT158599">
    <property type="protein sequence ID" value="CVK32527.1"/>
    <property type="molecule type" value="Genomic_DNA"/>
</dbReference>
<dbReference type="InterPro" id="IPR011589">
    <property type="entry name" value="UCP004961"/>
</dbReference>
<dbReference type="GO" id="GO:0016788">
    <property type="term" value="F:hydrolase activity, acting on ester bonds"/>
    <property type="evidence" value="ECO:0007669"/>
    <property type="project" value="InterPro"/>
</dbReference>
<dbReference type="PIRSF" id="PIRSF004961">
    <property type="entry name" value="UCP004961_TatD"/>
    <property type="match status" value="1"/>
</dbReference>
<sequence>MKLSGIPITDDHIHIDPVNGRGIEAAKDFRRSGGTHIFLVSKPSWSFGITPSSGEDYRRAFDTTLRVAGMVRETGLVVYPVLGVHPAEMSRLAERMSLDAAADLMMAGLDLAARYVEEGEAVALKSGRPHYEVAPEVLSVSNAVLFHALELGAACGCAVQLHAESGPCADVVEMAGRAGIPVERVVKHFATPDTPLTPSFIARHEDIPALARAGRRFTMESDYMDENERPGAVIGPKSVPRFTRRYLEGGLITEEDAWRIHADTPSRTYGVDIVLPSRNSAPF</sequence>
<gene>
    <name evidence="1" type="ORF">MMAB1_1314</name>
</gene>
<dbReference type="Pfam" id="PF01026">
    <property type="entry name" value="TatD_DNase"/>
    <property type="match status" value="1"/>
</dbReference>
<dbReference type="PANTHER" id="PTHR42206:SF1">
    <property type="entry name" value="METAL-DEPENDENT HYDROLASE"/>
    <property type="match status" value="1"/>
</dbReference>
<proteinExistence type="predicted"/>
<dbReference type="OrthoDB" id="52767at2157"/>
<dbReference type="PANTHER" id="PTHR42206">
    <property type="entry name" value="METAL-DEPENDENT HYDROLASE-RELATED"/>
    <property type="match status" value="1"/>
</dbReference>
<dbReference type="AlphaFoldDB" id="A0A0X3BK38"/>
<reference evidence="1 2" key="1">
    <citation type="submission" date="2016-01" db="EMBL/GenBank/DDBJ databases">
        <authorList>
            <person name="Manzoor S."/>
        </authorList>
    </citation>
    <scope>NUCLEOTIDE SEQUENCE [LARGE SCALE GENOMIC DNA]</scope>
    <source>
        <strain evidence="1">Methanoculleus sp MAB1</strain>
    </source>
</reference>
<dbReference type="Proteomes" id="UP000069850">
    <property type="component" value="Chromosome 1"/>
</dbReference>
<evidence type="ECO:0000313" key="2">
    <source>
        <dbReference type="Proteomes" id="UP000069850"/>
    </source>
</evidence>
<dbReference type="InterPro" id="IPR032466">
    <property type="entry name" value="Metal_Hydrolase"/>
</dbReference>
<dbReference type="Gene3D" id="3.20.20.140">
    <property type="entry name" value="Metal-dependent hydrolases"/>
    <property type="match status" value="1"/>
</dbReference>
<evidence type="ECO:0008006" key="3">
    <source>
        <dbReference type="Google" id="ProtNLM"/>
    </source>
</evidence>
<protein>
    <recommendedName>
        <fullName evidence="3">Hydrolase TatD</fullName>
    </recommendedName>
</protein>
<dbReference type="SUPFAM" id="SSF51556">
    <property type="entry name" value="Metallo-dependent hydrolases"/>
    <property type="match status" value="1"/>
</dbReference>